<dbReference type="InterPro" id="IPR013898">
    <property type="entry name" value="Atg43"/>
</dbReference>
<proteinExistence type="predicted"/>
<dbReference type="GO" id="GO:0000423">
    <property type="term" value="P:mitophagy"/>
    <property type="evidence" value="ECO:0007669"/>
    <property type="project" value="InterPro"/>
</dbReference>
<accession>A0A9P7ACV7</accession>
<evidence type="ECO:0000313" key="2">
    <source>
        <dbReference type="Proteomes" id="UP000719766"/>
    </source>
</evidence>
<dbReference type="GeneID" id="64601344"/>
<keyword evidence="2" id="KW-1185">Reference proteome</keyword>
<evidence type="ECO:0000313" key="1">
    <source>
        <dbReference type="EMBL" id="KAG1786827.1"/>
    </source>
</evidence>
<dbReference type="Proteomes" id="UP000719766">
    <property type="component" value="Unassembled WGS sequence"/>
</dbReference>
<dbReference type="PANTHER" id="PTHR38699:SF1">
    <property type="entry name" value="MITOPHAGY RECEPTOR ATG43"/>
    <property type="match status" value="1"/>
</dbReference>
<dbReference type="EMBL" id="JABBWE010000087">
    <property type="protein sequence ID" value="KAG1786827.1"/>
    <property type="molecule type" value="Genomic_DNA"/>
</dbReference>
<dbReference type="OrthoDB" id="2430343at2759"/>
<gene>
    <name evidence="1" type="ORF">HD556DRAFT_1449323</name>
</gene>
<reference evidence="1" key="1">
    <citation type="journal article" date="2020" name="New Phytol.">
        <title>Comparative genomics reveals dynamic genome evolution in host specialist ectomycorrhizal fungi.</title>
        <authorList>
            <person name="Lofgren L.A."/>
            <person name="Nguyen N.H."/>
            <person name="Vilgalys R."/>
            <person name="Ruytinx J."/>
            <person name="Liao H.L."/>
            <person name="Branco S."/>
            <person name="Kuo A."/>
            <person name="LaButti K."/>
            <person name="Lipzen A."/>
            <person name="Andreopoulos W."/>
            <person name="Pangilinan J."/>
            <person name="Riley R."/>
            <person name="Hundley H."/>
            <person name="Na H."/>
            <person name="Barry K."/>
            <person name="Grigoriev I.V."/>
            <person name="Stajich J.E."/>
            <person name="Kennedy P.G."/>
        </authorList>
    </citation>
    <scope>NUCLEOTIDE SEQUENCE</scope>
    <source>
        <strain evidence="1">S12</strain>
    </source>
</reference>
<dbReference type="RefSeq" id="XP_041154228.1">
    <property type="nucleotide sequence ID" value="XM_041307580.1"/>
</dbReference>
<organism evidence="1 2">
    <name type="scientific">Suillus plorans</name>
    <dbReference type="NCBI Taxonomy" id="116603"/>
    <lineage>
        <taxon>Eukaryota</taxon>
        <taxon>Fungi</taxon>
        <taxon>Dikarya</taxon>
        <taxon>Basidiomycota</taxon>
        <taxon>Agaricomycotina</taxon>
        <taxon>Agaricomycetes</taxon>
        <taxon>Agaricomycetidae</taxon>
        <taxon>Boletales</taxon>
        <taxon>Suillineae</taxon>
        <taxon>Suillaceae</taxon>
        <taxon>Suillus</taxon>
    </lineage>
</organism>
<dbReference type="AlphaFoldDB" id="A0A9P7ACV7"/>
<dbReference type="GO" id="GO:0140580">
    <property type="term" value="F:mitochondrion autophagosome adaptor activity"/>
    <property type="evidence" value="ECO:0007669"/>
    <property type="project" value="InterPro"/>
</dbReference>
<name>A0A9P7ACV7_9AGAM</name>
<comment type="caution">
    <text evidence="1">The sequence shown here is derived from an EMBL/GenBank/DDBJ whole genome shotgun (WGS) entry which is preliminary data.</text>
</comment>
<protein>
    <submittedName>
        <fullName evidence="1">Uncharacterized protein</fullName>
    </submittedName>
</protein>
<dbReference type="PANTHER" id="PTHR38699">
    <property type="entry name" value="CHROMOSOME 1, WHOLE GENOME SHOTGUN SEQUENCE"/>
    <property type="match status" value="1"/>
</dbReference>
<sequence length="187" mass="20815">MTNKDFRYPSPSDSHDYVYDFSDHIRRKHGELNEGLEAGHRIRLPIPDIRFEQTYLSRVQTCLHVEEIAGRGGGVDPPSSTDDSFTAATHVIPVITSSQQITRVDWGKLAWITVRDQVIMPLLQGMLWGVIGTYYRPFVGVMKDSLRSKPASPLPVEGEGVGLLRSWAKKLGLGQLTIGPVSTTSRL</sequence>